<keyword evidence="3" id="KW-0602">Photosynthesis</keyword>
<dbReference type="InterPro" id="IPR008797">
    <property type="entry name" value="PSII_PsbQ"/>
</dbReference>
<protein>
    <submittedName>
        <fullName evidence="11">Oxygen-evolving enhancer protein 3</fullName>
    </submittedName>
</protein>
<comment type="similarity">
    <text evidence="9">Belongs to the PsbQ family.</text>
</comment>
<keyword evidence="12" id="KW-1185">Reference proteome</keyword>
<keyword evidence="8" id="KW-0604">Photosystem II</keyword>
<keyword evidence="6" id="KW-0793">Thylakoid</keyword>
<evidence type="ECO:0000256" key="10">
    <source>
        <dbReference type="SAM" id="Coils"/>
    </source>
</evidence>
<keyword evidence="7" id="KW-0472">Membrane</keyword>
<evidence type="ECO:0000256" key="5">
    <source>
        <dbReference type="ARBA" id="ARBA00022946"/>
    </source>
</evidence>
<dbReference type="InterPro" id="IPR023222">
    <property type="entry name" value="PsbQ-like_dom_sf"/>
</dbReference>
<dbReference type="InterPro" id="IPR054099">
    <property type="entry name" value="PSII_PsbQ_pln"/>
</dbReference>
<dbReference type="PANTHER" id="PTHR33399">
    <property type="entry name" value="OXYGEN-EVOLVING ENHANCER PROTEIN 3-1, CHLOROPLASTIC"/>
    <property type="match status" value="1"/>
</dbReference>
<keyword evidence="10" id="KW-0175">Coiled coil</keyword>
<dbReference type="GO" id="GO:0005509">
    <property type="term" value="F:calcium ion binding"/>
    <property type="evidence" value="ECO:0007669"/>
    <property type="project" value="InterPro"/>
</dbReference>
<evidence type="ECO:0000256" key="8">
    <source>
        <dbReference type="ARBA" id="ARBA00023276"/>
    </source>
</evidence>
<comment type="subcellular location">
    <subcellularLocation>
        <location evidence="1">Plastid</location>
        <location evidence="1">Chloroplast thylakoid membrane</location>
    </subcellularLocation>
</comment>
<evidence type="ECO:0000313" key="11">
    <source>
        <dbReference type="EMBL" id="KIY95337.1"/>
    </source>
</evidence>
<dbReference type="GO" id="GO:0009535">
    <property type="term" value="C:chloroplast thylakoid membrane"/>
    <property type="evidence" value="ECO:0007669"/>
    <property type="project" value="UniProtKB-SubCell"/>
</dbReference>
<evidence type="ECO:0000256" key="9">
    <source>
        <dbReference type="ARBA" id="ARBA00035649"/>
    </source>
</evidence>
<evidence type="ECO:0000256" key="2">
    <source>
        <dbReference type="ARBA" id="ARBA00022528"/>
    </source>
</evidence>
<evidence type="ECO:0000256" key="3">
    <source>
        <dbReference type="ARBA" id="ARBA00022531"/>
    </source>
</evidence>
<dbReference type="AlphaFoldDB" id="A0A0D2J625"/>
<dbReference type="EMBL" id="KK103562">
    <property type="protein sequence ID" value="KIY95337.1"/>
    <property type="molecule type" value="Genomic_DNA"/>
</dbReference>
<evidence type="ECO:0000256" key="6">
    <source>
        <dbReference type="ARBA" id="ARBA00023078"/>
    </source>
</evidence>
<dbReference type="GO" id="GO:0009654">
    <property type="term" value="C:photosystem II oxygen evolving complex"/>
    <property type="evidence" value="ECO:0007669"/>
    <property type="project" value="InterPro"/>
</dbReference>
<dbReference type="GO" id="GO:0009767">
    <property type="term" value="P:photosynthetic electron transport chain"/>
    <property type="evidence" value="ECO:0007669"/>
    <property type="project" value="TreeGrafter"/>
</dbReference>
<evidence type="ECO:0000313" key="12">
    <source>
        <dbReference type="Proteomes" id="UP000054498"/>
    </source>
</evidence>
<keyword evidence="4" id="KW-0934">Plastid</keyword>
<dbReference type="OrthoDB" id="497707at2759"/>
<dbReference type="PANTHER" id="PTHR33399:SF3">
    <property type="entry name" value="OXYGEN-EVOLVING ENHANCER PROTEIN 3-1, CHLOROPLASTIC"/>
    <property type="match status" value="1"/>
</dbReference>
<dbReference type="RefSeq" id="XP_013894357.1">
    <property type="nucleotide sequence ID" value="XM_014038903.1"/>
</dbReference>
<dbReference type="SUPFAM" id="SSF101112">
    <property type="entry name" value="Oxygen-evolving enhancer protein 3"/>
    <property type="match status" value="1"/>
</dbReference>
<sequence>MALRQTVASQAAQRAARPSRSAVVVRASAESRRAVLSSFAGAAALLAATAAQAATPVDLFDDRKARDTGFDLIYEARELDLPQNVRDGLSQARENLEATKARARESERRLDNDVLPFVEKAYWTLAREELRLQVGTLRFDLNTLASVKPKEEKKAALALRKEFLSAVEDLDLSLRKKDKDSALAKLPVAQAKLDSVLAAVL</sequence>
<keyword evidence="2" id="KW-0150">Chloroplast</keyword>
<dbReference type="KEGG" id="mng:MNEG_12625"/>
<dbReference type="GeneID" id="25730006"/>
<name>A0A0D2J625_9CHLO</name>
<accession>A0A0D2J625</accession>
<dbReference type="Gene3D" id="1.20.120.290">
    <property type="entry name" value="Oxygen-evolving enhancer protein 3 (PsbQ), four-helix up-down bundle"/>
    <property type="match status" value="1"/>
</dbReference>
<dbReference type="GO" id="GO:0019898">
    <property type="term" value="C:extrinsic component of membrane"/>
    <property type="evidence" value="ECO:0007669"/>
    <property type="project" value="InterPro"/>
</dbReference>
<feature type="coiled-coil region" evidence="10">
    <location>
        <begin position="86"/>
        <end position="113"/>
    </location>
</feature>
<evidence type="ECO:0000256" key="1">
    <source>
        <dbReference type="ARBA" id="ARBA00004334"/>
    </source>
</evidence>
<dbReference type="Proteomes" id="UP000054498">
    <property type="component" value="Unassembled WGS sequence"/>
</dbReference>
<proteinExistence type="inferred from homology"/>
<evidence type="ECO:0000256" key="7">
    <source>
        <dbReference type="ARBA" id="ARBA00023136"/>
    </source>
</evidence>
<dbReference type="Pfam" id="PF05757">
    <property type="entry name" value="PsbQ"/>
    <property type="match status" value="1"/>
</dbReference>
<reference evidence="11 12" key="1">
    <citation type="journal article" date="2013" name="BMC Genomics">
        <title>Reconstruction of the lipid metabolism for the microalga Monoraphidium neglectum from its genome sequence reveals characteristics suitable for biofuel production.</title>
        <authorList>
            <person name="Bogen C."/>
            <person name="Al-Dilaimi A."/>
            <person name="Albersmeier A."/>
            <person name="Wichmann J."/>
            <person name="Grundmann M."/>
            <person name="Rupp O."/>
            <person name="Lauersen K.J."/>
            <person name="Blifernez-Klassen O."/>
            <person name="Kalinowski J."/>
            <person name="Goesmann A."/>
            <person name="Mussgnug J.H."/>
            <person name="Kruse O."/>
        </authorList>
    </citation>
    <scope>NUCLEOTIDE SEQUENCE [LARGE SCALE GENOMIC DNA]</scope>
    <source>
        <strain evidence="11 12">SAG 48.87</strain>
    </source>
</reference>
<keyword evidence="5" id="KW-0809">Transit peptide</keyword>
<organism evidence="11 12">
    <name type="scientific">Monoraphidium neglectum</name>
    <dbReference type="NCBI Taxonomy" id="145388"/>
    <lineage>
        <taxon>Eukaryota</taxon>
        <taxon>Viridiplantae</taxon>
        <taxon>Chlorophyta</taxon>
        <taxon>core chlorophytes</taxon>
        <taxon>Chlorophyceae</taxon>
        <taxon>CS clade</taxon>
        <taxon>Sphaeropleales</taxon>
        <taxon>Selenastraceae</taxon>
        <taxon>Monoraphidium</taxon>
    </lineage>
</organism>
<dbReference type="STRING" id="145388.A0A0D2J625"/>
<gene>
    <name evidence="11" type="ORF">MNEG_12625</name>
</gene>
<evidence type="ECO:0000256" key="4">
    <source>
        <dbReference type="ARBA" id="ARBA00022640"/>
    </source>
</evidence>